<dbReference type="InterPro" id="IPR005141">
    <property type="entry name" value="eRF1_2"/>
</dbReference>
<dbReference type="HAMAP" id="MF_00424">
    <property type="entry name" value="Rel_fact_arch_1"/>
    <property type="match status" value="1"/>
</dbReference>
<dbReference type="InterPro" id="IPR004403">
    <property type="entry name" value="Peptide_chain-rel_eRF1/aRF1"/>
</dbReference>
<comment type="similarity">
    <text evidence="3 9">Belongs to the eukaryotic release factor 1 family.</text>
</comment>
<dbReference type="InterPro" id="IPR020918">
    <property type="entry name" value="Peptide_chain-rel_aRF1"/>
</dbReference>
<evidence type="ECO:0000256" key="1">
    <source>
        <dbReference type="ARBA" id="ARBA00002832"/>
    </source>
</evidence>
<dbReference type="SUPFAM" id="SSF55481">
    <property type="entry name" value="N-terminal domain of eukaryotic peptide chain release factor subunit 1, ERF1"/>
    <property type="match status" value="1"/>
</dbReference>
<dbReference type="SUPFAM" id="SSF55315">
    <property type="entry name" value="L30e-like"/>
    <property type="match status" value="1"/>
</dbReference>
<evidence type="ECO:0000256" key="8">
    <source>
        <dbReference type="ARBA" id="ARBA00031168"/>
    </source>
</evidence>
<reference evidence="11" key="1">
    <citation type="submission" date="2020-11" db="EMBL/GenBank/DDBJ databases">
        <title>Connecting structure to function with the recovery of over 1000 high-quality activated sludge metagenome-assembled genomes encoding full-length rRNA genes using long-read sequencing.</title>
        <authorList>
            <person name="Singleton C.M."/>
            <person name="Petriglieri F."/>
            <person name="Kristensen J.M."/>
            <person name="Kirkegaard R.H."/>
            <person name="Michaelsen T.Y."/>
            <person name="Andersen M.H."/>
            <person name="Karst S.M."/>
            <person name="Dueholm M.S."/>
            <person name="Nielsen P.H."/>
            <person name="Albertsen M."/>
        </authorList>
    </citation>
    <scope>NUCLEOTIDE SEQUENCE</scope>
    <source>
        <strain evidence="11">Fred_18-Q3-R57-64_BAT3C.431</strain>
    </source>
</reference>
<keyword evidence="6 9" id="KW-0963">Cytoplasm</keyword>
<dbReference type="InterPro" id="IPR024049">
    <property type="entry name" value="eRF1_1_sf"/>
</dbReference>
<evidence type="ECO:0000256" key="3">
    <source>
        <dbReference type="ARBA" id="ARBA00005326"/>
    </source>
</evidence>
<evidence type="ECO:0000313" key="11">
    <source>
        <dbReference type="EMBL" id="QQR92572.1"/>
    </source>
</evidence>
<evidence type="ECO:0000256" key="5">
    <source>
        <dbReference type="ARBA" id="ARBA00019723"/>
    </source>
</evidence>
<dbReference type="Gene3D" id="3.30.420.60">
    <property type="entry name" value="eRF1 domain 2"/>
    <property type="match status" value="1"/>
</dbReference>
<evidence type="ECO:0000256" key="7">
    <source>
        <dbReference type="ARBA" id="ARBA00022917"/>
    </source>
</evidence>
<evidence type="ECO:0000259" key="10">
    <source>
        <dbReference type="SMART" id="SM01194"/>
    </source>
</evidence>
<dbReference type="SMART" id="SM01194">
    <property type="entry name" value="eRF1_1"/>
    <property type="match status" value="1"/>
</dbReference>
<dbReference type="SUPFAM" id="SSF53137">
    <property type="entry name" value="Translational machinery components"/>
    <property type="match status" value="1"/>
</dbReference>
<organism evidence="11">
    <name type="scientific">Candidatus Iainarchaeum sp</name>
    <dbReference type="NCBI Taxonomy" id="3101447"/>
    <lineage>
        <taxon>Archaea</taxon>
        <taxon>Candidatus Iainarchaeota</taxon>
        <taxon>Candidatus Iainarchaeia</taxon>
        <taxon>Candidatus Iainarchaeales</taxon>
        <taxon>Candidatus Iainarchaeaceae</taxon>
        <taxon>Candidatus Iainarchaeum</taxon>
    </lineage>
</organism>
<evidence type="ECO:0000256" key="2">
    <source>
        <dbReference type="ARBA" id="ARBA00004496"/>
    </source>
</evidence>
<protein>
    <recommendedName>
        <fullName evidence="5 9">Peptide chain release factor subunit 1</fullName>
    </recommendedName>
    <alternativeName>
        <fullName evidence="8 9">Translation termination factor aRF1</fullName>
    </alternativeName>
</protein>
<dbReference type="Pfam" id="PF03463">
    <property type="entry name" value="eRF1_1"/>
    <property type="match status" value="1"/>
</dbReference>
<evidence type="ECO:0000256" key="4">
    <source>
        <dbReference type="ARBA" id="ARBA00011520"/>
    </source>
</evidence>
<comment type="subunit">
    <text evidence="4 9">Heterodimer of two subunits, one of which binds GTP.</text>
</comment>
<dbReference type="Pfam" id="PF03465">
    <property type="entry name" value="eRF1_3"/>
    <property type="match status" value="1"/>
</dbReference>
<feature type="domain" description="eRF1/Pelota-like N-terminal" evidence="10">
    <location>
        <begin position="7"/>
        <end position="143"/>
    </location>
</feature>
<dbReference type="NCBIfam" id="TIGR03676">
    <property type="entry name" value="aRF1_eRF1"/>
    <property type="match status" value="1"/>
</dbReference>
<sequence length="417" mass="46906">MQKDSQMVEVDSAELAVFKKKLKELASYHGRGTELISVYIPNATDRSTVMNQLATEMSQSSNIKSPQTRKNVQSALKKISNFLKQINFQLPANGIVVFSGNISEVEGRNDLRLFTVKPIKPLRTKLYWCDSSFHLDPLSEMVVPTEIYAFVVMDKREATIALLIGKRYEIVGHFTSMVAGKTRAGGQSAQRFERLREEAAQEFYRKVCDKVNQALVNYGDKLKGIIVGGPGQTKRHFLETEHLDYRLKDKVIGILDLSYTDESGIREIIQLSDEILRNTGLMQEKKVLEVFLREVVKDGLATYGNKEVEQALEAGKIKQLILSEGLTWRIVKMKCVNCGEEITRVLKDVHEAFDETEVKCPKCASAVEVVEETDYLDHLLETAHAMGTETVVVSTDTPEGEQFLKSFGGIGALLRYK</sequence>
<dbReference type="GO" id="GO:0005737">
    <property type="term" value="C:cytoplasm"/>
    <property type="evidence" value="ECO:0007669"/>
    <property type="project" value="UniProtKB-SubCell"/>
</dbReference>
<gene>
    <name evidence="9 11" type="primary">prf1</name>
    <name evidence="11" type="ORF">IPJ89_05505</name>
</gene>
<evidence type="ECO:0000256" key="9">
    <source>
        <dbReference type="HAMAP-Rule" id="MF_00424"/>
    </source>
</evidence>
<comment type="function">
    <text evidence="1 9">Directs the termination of nascent peptide synthesis (translation) in response to the termination codons UAA, UAG and UGA.</text>
</comment>
<dbReference type="FunFam" id="3.30.420.60:FF:000003">
    <property type="entry name" value="Peptide chain release factor subunit 1"/>
    <property type="match status" value="1"/>
</dbReference>
<dbReference type="InterPro" id="IPR005142">
    <property type="entry name" value="eRF1_3"/>
</dbReference>
<dbReference type="AlphaFoldDB" id="A0A7T9I2B2"/>
<dbReference type="InterPro" id="IPR005140">
    <property type="entry name" value="eRF1_Pelota-like_N"/>
</dbReference>
<comment type="subcellular location">
    <subcellularLocation>
        <location evidence="2 9">Cytoplasm</location>
    </subcellularLocation>
</comment>
<dbReference type="Pfam" id="PF03464">
    <property type="entry name" value="eRF1_2"/>
    <property type="match status" value="1"/>
</dbReference>
<keyword evidence="7 9" id="KW-0648">Protein biosynthesis</keyword>
<dbReference type="PANTHER" id="PTHR10113">
    <property type="entry name" value="PEPTIDE CHAIN RELEASE FACTOR SUBUNIT 1"/>
    <property type="match status" value="1"/>
</dbReference>
<dbReference type="Gene3D" id="3.30.960.10">
    <property type="entry name" value="eRF1 domain 1"/>
    <property type="match status" value="1"/>
</dbReference>
<name>A0A7T9I2B2_9ARCH</name>
<dbReference type="FunFam" id="3.30.1330.30:FF:000032">
    <property type="entry name" value="Eukaryotic peptide chain release factor subunit 1"/>
    <property type="match status" value="1"/>
</dbReference>
<dbReference type="GO" id="GO:0016149">
    <property type="term" value="F:translation release factor activity, codon specific"/>
    <property type="evidence" value="ECO:0007669"/>
    <property type="project" value="UniProtKB-UniRule"/>
</dbReference>
<proteinExistence type="inferred from homology"/>
<dbReference type="EMBL" id="CP064981">
    <property type="protein sequence ID" value="QQR92572.1"/>
    <property type="molecule type" value="Genomic_DNA"/>
</dbReference>
<dbReference type="Gene3D" id="3.30.1330.30">
    <property type="match status" value="1"/>
</dbReference>
<dbReference type="InterPro" id="IPR042226">
    <property type="entry name" value="eFR1_2_sf"/>
</dbReference>
<accession>A0A7T9I2B2</accession>
<dbReference type="Proteomes" id="UP000596004">
    <property type="component" value="Chromosome"/>
</dbReference>
<evidence type="ECO:0000256" key="6">
    <source>
        <dbReference type="ARBA" id="ARBA00022490"/>
    </source>
</evidence>
<dbReference type="InterPro" id="IPR029064">
    <property type="entry name" value="Ribosomal_eL30-like_sf"/>
</dbReference>